<dbReference type="InterPro" id="IPR043135">
    <property type="entry name" value="Fur_C"/>
</dbReference>
<evidence type="ECO:0000256" key="12">
    <source>
        <dbReference type="ARBA" id="ARBA00023163"/>
    </source>
</evidence>
<dbReference type="OrthoDB" id="8659436at2"/>
<dbReference type="InterPro" id="IPR002481">
    <property type="entry name" value="FUR"/>
</dbReference>
<evidence type="ECO:0000256" key="3">
    <source>
        <dbReference type="ARBA" id="ARBA00011738"/>
    </source>
</evidence>
<dbReference type="InterPro" id="IPR036388">
    <property type="entry name" value="WH-like_DNA-bd_sf"/>
</dbReference>
<dbReference type="PANTHER" id="PTHR33202:SF2">
    <property type="entry name" value="FERRIC UPTAKE REGULATION PROTEIN"/>
    <property type="match status" value="1"/>
</dbReference>
<sequence>MTSRIEQRCLEKGMKMTEQRRVIARVLSEADDHPDVEEVYRRATAVDPKISIATVYRTVRLLEEAEILERHDFGDGRARYEEASEDHHDHLIDINTGAVIEFHSEEIEELQREIARRYGYRLVGHRLELYGVPLAEDDKTGKH</sequence>
<comment type="subunit">
    <text evidence="3 14">Homodimer.</text>
</comment>
<dbReference type="InterPro" id="IPR036390">
    <property type="entry name" value="WH_DNA-bd_sf"/>
</dbReference>
<evidence type="ECO:0000256" key="13">
    <source>
        <dbReference type="PIRSR" id="PIRSR602481-2"/>
    </source>
</evidence>
<dbReference type="GO" id="GO:0003700">
    <property type="term" value="F:DNA-binding transcription factor activity"/>
    <property type="evidence" value="ECO:0007669"/>
    <property type="project" value="UniProtKB-UniRule"/>
</dbReference>
<dbReference type="FunFam" id="1.10.10.10:FF:000051">
    <property type="entry name" value="Fur family transcriptional regulator"/>
    <property type="match status" value="1"/>
</dbReference>
<reference evidence="15 16" key="1">
    <citation type="journal article" date="2013" name="Genome Announc.">
        <title>Draft Genome Sequence of an Alphaproteobacterium, Caenispirillum salinarum AK4(T), Isolated from a Solar Saltern.</title>
        <authorList>
            <person name="Khatri I."/>
            <person name="Singh A."/>
            <person name="Korpole S."/>
            <person name="Pinnaka A.K."/>
            <person name="Subramanian S."/>
        </authorList>
    </citation>
    <scope>NUCLEOTIDE SEQUENCE [LARGE SCALE GENOMIC DNA]</scope>
    <source>
        <strain evidence="15 16">AK4</strain>
    </source>
</reference>
<keyword evidence="10 14" id="KW-0805">Transcription regulation</keyword>
<comment type="caution">
    <text evidence="15">The sequence shown here is derived from an EMBL/GenBank/DDBJ whole genome shotgun (WGS) entry which is preliminary data.</text>
</comment>
<gene>
    <name evidence="14" type="primary">fur</name>
    <name evidence="15" type="ORF">C882_1273</name>
</gene>
<dbReference type="Pfam" id="PF01475">
    <property type="entry name" value="FUR"/>
    <property type="match status" value="1"/>
</dbReference>
<evidence type="ECO:0000256" key="1">
    <source>
        <dbReference type="ARBA" id="ARBA00004496"/>
    </source>
</evidence>
<dbReference type="GO" id="GO:0005829">
    <property type="term" value="C:cytosol"/>
    <property type="evidence" value="ECO:0007669"/>
    <property type="project" value="TreeGrafter"/>
</dbReference>
<dbReference type="RefSeq" id="WP_009541929.1">
    <property type="nucleotide sequence ID" value="NZ_ANHY01000018.1"/>
</dbReference>
<comment type="cofactor">
    <cofactor evidence="13">
        <name>Mn(2+)</name>
        <dbReference type="ChEBI" id="CHEBI:29035"/>
    </cofactor>
    <cofactor evidence="13">
        <name>Fe(2+)</name>
        <dbReference type="ChEBI" id="CHEBI:29033"/>
    </cofactor>
    <text evidence="13">Binds 1 Mn(2+) or Fe(2+) ion per subunit.</text>
</comment>
<name>K9HAU4_9PROT</name>
<organism evidence="15 16">
    <name type="scientific">Caenispirillum salinarum AK4</name>
    <dbReference type="NCBI Taxonomy" id="1238182"/>
    <lineage>
        <taxon>Bacteria</taxon>
        <taxon>Pseudomonadati</taxon>
        <taxon>Pseudomonadota</taxon>
        <taxon>Alphaproteobacteria</taxon>
        <taxon>Rhodospirillales</taxon>
        <taxon>Novispirillaceae</taxon>
        <taxon>Caenispirillum</taxon>
    </lineage>
</organism>
<keyword evidence="6 14" id="KW-0678">Repressor</keyword>
<feature type="binding site" evidence="13">
    <location>
        <position position="87"/>
    </location>
    <ligand>
        <name>Fe cation</name>
        <dbReference type="ChEBI" id="CHEBI:24875"/>
    </ligand>
</feature>
<dbReference type="FunFam" id="3.30.1490.190:FF:000001">
    <property type="entry name" value="Ferric uptake regulation protein"/>
    <property type="match status" value="1"/>
</dbReference>
<dbReference type="Proteomes" id="UP000009881">
    <property type="component" value="Unassembled WGS sequence"/>
</dbReference>
<dbReference type="SUPFAM" id="SSF46785">
    <property type="entry name" value="Winged helix' DNA-binding domain"/>
    <property type="match status" value="1"/>
</dbReference>
<dbReference type="CDD" id="cd07153">
    <property type="entry name" value="Fur_like"/>
    <property type="match status" value="1"/>
</dbReference>
<keyword evidence="9 13" id="KW-0408">Iron</keyword>
<evidence type="ECO:0000256" key="2">
    <source>
        <dbReference type="ARBA" id="ARBA00007957"/>
    </source>
</evidence>
<dbReference type="PANTHER" id="PTHR33202">
    <property type="entry name" value="ZINC UPTAKE REGULATION PROTEIN"/>
    <property type="match status" value="1"/>
</dbReference>
<keyword evidence="11 14" id="KW-0238">DNA-binding</keyword>
<dbReference type="EMBL" id="ANHY01000018">
    <property type="protein sequence ID" value="EKV27678.1"/>
    <property type="molecule type" value="Genomic_DNA"/>
</dbReference>
<comment type="subcellular location">
    <subcellularLocation>
        <location evidence="1 14">Cytoplasm</location>
    </subcellularLocation>
</comment>
<evidence type="ECO:0000256" key="14">
    <source>
        <dbReference type="RuleBase" id="RU364037"/>
    </source>
</evidence>
<feature type="binding site" evidence="13">
    <location>
        <position position="108"/>
    </location>
    <ligand>
        <name>Fe cation</name>
        <dbReference type="ChEBI" id="CHEBI:24875"/>
    </ligand>
</feature>
<dbReference type="GO" id="GO:0000976">
    <property type="term" value="F:transcription cis-regulatory region binding"/>
    <property type="evidence" value="ECO:0007669"/>
    <property type="project" value="TreeGrafter"/>
</dbReference>
<feature type="binding site" evidence="13">
    <location>
        <position position="125"/>
    </location>
    <ligand>
        <name>Fe cation</name>
        <dbReference type="ChEBI" id="CHEBI:24875"/>
    </ligand>
</feature>
<keyword evidence="12 14" id="KW-0804">Transcription</keyword>
<dbReference type="eggNOG" id="COG0735">
    <property type="taxonomic scope" value="Bacteria"/>
</dbReference>
<evidence type="ECO:0000256" key="4">
    <source>
        <dbReference type="ARBA" id="ARBA00020910"/>
    </source>
</evidence>
<evidence type="ECO:0000256" key="9">
    <source>
        <dbReference type="ARBA" id="ARBA00023004"/>
    </source>
</evidence>
<evidence type="ECO:0000256" key="11">
    <source>
        <dbReference type="ARBA" id="ARBA00023125"/>
    </source>
</evidence>
<evidence type="ECO:0000313" key="15">
    <source>
        <dbReference type="EMBL" id="EKV27678.1"/>
    </source>
</evidence>
<dbReference type="GO" id="GO:0008270">
    <property type="term" value="F:zinc ion binding"/>
    <property type="evidence" value="ECO:0007669"/>
    <property type="project" value="TreeGrafter"/>
</dbReference>
<dbReference type="GO" id="GO:1900376">
    <property type="term" value="P:regulation of secondary metabolite biosynthetic process"/>
    <property type="evidence" value="ECO:0007669"/>
    <property type="project" value="TreeGrafter"/>
</dbReference>
<keyword evidence="5 14" id="KW-0963">Cytoplasm</keyword>
<keyword evidence="7 13" id="KW-0479">Metal-binding</keyword>
<accession>K9HAU4</accession>
<evidence type="ECO:0000256" key="6">
    <source>
        <dbReference type="ARBA" id="ARBA00022491"/>
    </source>
</evidence>
<keyword evidence="16" id="KW-1185">Reference proteome</keyword>
<dbReference type="AlphaFoldDB" id="K9HAU4"/>
<keyword evidence="8 14" id="KW-0862">Zinc</keyword>
<evidence type="ECO:0000256" key="5">
    <source>
        <dbReference type="ARBA" id="ARBA00022490"/>
    </source>
</evidence>
<dbReference type="Gene3D" id="3.30.1490.190">
    <property type="match status" value="1"/>
</dbReference>
<dbReference type="GO" id="GO:0045892">
    <property type="term" value="P:negative regulation of DNA-templated transcription"/>
    <property type="evidence" value="ECO:0007669"/>
    <property type="project" value="TreeGrafter"/>
</dbReference>
<dbReference type="STRING" id="1238182.C882_1273"/>
<protein>
    <recommendedName>
        <fullName evidence="4 14">Ferric uptake regulation protein</fullName>
    </recommendedName>
</protein>
<feature type="binding site" evidence="13">
    <location>
        <position position="89"/>
    </location>
    <ligand>
        <name>Fe cation</name>
        <dbReference type="ChEBI" id="CHEBI:24875"/>
    </ligand>
</feature>
<dbReference type="Gene3D" id="1.10.10.10">
    <property type="entry name" value="Winged helix-like DNA-binding domain superfamily/Winged helix DNA-binding domain"/>
    <property type="match status" value="1"/>
</dbReference>
<dbReference type="PATRIC" id="fig|1238182.3.peg.3487"/>
<comment type="similarity">
    <text evidence="2 14">Belongs to the Fur family.</text>
</comment>
<evidence type="ECO:0000256" key="10">
    <source>
        <dbReference type="ARBA" id="ARBA00023015"/>
    </source>
</evidence>
<proteinExistence type="inferred from homology"/>
<evidence type="ECO:0000256" key="8">
    <source>
        <dbReference type="ARBA" id="ARBA00022833"/>
    </source>
</evidence>
<evidence type="ECO:0000256" key="7">
    <source>
        <dbReference type="ARBA" id="ARBA00022723"/>
    </source>
</evidence>
<evidence type="ECO:0000313" key="16">
    <source>
        <dbReference type="Proteomes" id="UP000009881"/>
    </source>
</evidence>